<accession>A0A382HVU4</accession>
<dbReference type="PANTHER" id="PTHR28004:SF2">
    <property type="entry name" value="D-SERINE DEHYDRATASE"/>
    <property type="match status" value="1"/>
</dbReference>
<gene>
    <name evidence="2" type="ORF">METZ01_LOCUS244254</name>
</gene>
<dbReference type="PANTHER" id="PTHR28004">
    <property type="entry name" value="ZGC:162816-RELATED"/>
    <property type="match status" value="1"/>
</dbReference>
<organism evidence="2">
    <name type="scientific">marine metagenome</name>
    <dbReference type="NCBI Taxonomy" id="408172"/>
    <lineage>
        <taxon>unclassified sequences</taxon>
        <taxon>metagenomes</taxon>
        <taxon>ecological metagenomes</taxon>
    </lineage>
</organism>
<evidence type="ECO:0000313" key="2">
    <source>
        <dbReference type="EMBL" id="SVB91400.1"/>
    </source>
</evidence>
<dbReference type="EMBL" id="UINC01063602">
    <property type="protein sequence ID" value="SVB91400.1"/>
    <property type="molecule type" value="Genomic_DNA"/>
</dbReference>
<dbReference type="GO" id="GO:0008721">
    <property type="term" value="F:D-serine ammonia-lyase activity"/>
    <property type="evidence" value="ECO:0007669"/>
    <property type="project" value="TreeGrafter"/>
</dbReference>
<name>A0A382HVU4_9ZZZZ</name>
<dbReference type="AlphaFoldDB" id="A0A382HVU4"/>
<dbReference type="InterPro" id="IPR051466">
    <property type="entry name" value="D-amino_acid_metab_enzyme"/>
</dbReference>
<dbReference type="Gene3D" id="3.20.20.10">
    <property type="entry name" value="Alanine racemase"/>
    <property type="match status" value="1"/>
</dbReference>
<dbReference type="InterPro" id="IPR029066">
    <property type="entry name" value="PLP-binding_barrel"/>
</dbReference>
<dbReference type="InterPro" id="IPR001608">
    <property type="entry name" value="Ala_racemase_N"/>
</dbReference>
<feature type="domain" description="Alanine racemase N-terminal" evidence="1">
    <location>
        <begin position="17"/>
        <end position="208"/>
    </location>
</feature>
<sequence length="211" mass="23467">MAINTISSIETPCVLLDKSRLQDNIHRIQKIADAQHVNVRPHIKTHKCLEILQLQDEVGAVGITTSKTDEALTFINNGVQSVTVAYPLVVDSKLDRLIATSSSRQVDLRLTLDSPYGLEMITRVAKRHGKKINIFLKIDVGLHRCGVAEDDPLVLELVKAIQEESCLNFAGLLSHAGHAYGAATSDQVRQIARDEYQILNRVQEKLEKNQI</sequence>
<dbReference type="SUPFAM" id="SSF51419">
    <property type="entry name" value="PLP-binding barrel"/>
    <property type="match status" value="1"/>
</dbReference>
<evidence type="ECO:0000259" key="1">
    <source>
        <dbReference type="Pfam" id="PF01168"/>
    </source>
</evidence>
<dbReference type="Pfam" id="PF01168">
    <property type="entry name" value="Ala_racemase_N"/>
    <property type="match status" value="1"/>
</dbReference>
<dbReference type="GO" id="GO:0036088">
    <property type="term" value="P:D-serine catabolic process"/>
    <property type="evidence" value="ECO:0007669"/>
    <property type="project" value="TreeGrafter"/>
</dbReference>
<reference evidence="2" key="1">
    <citation type="submission" date="2018-05" db="EMBL/GenBank/DDBJ databases">
        <authorList>
            <person name="Lanie J.A."/>
            <person name="Ng W.-L."/>
            <person name="Kazmierczak K.M."/>
            <person name="Andrzejewski T.M."/>
            <person name="Davidsen T.M."/>
            <person name="Wayne K.J."/>
            <person name="Tettelin H."/>
            <person name="Glass J.I."/>
            <person name="Rusch D."/>
            <person name="Podicherti R."/>
            <person name="Tsui H.-C.T."/>
            <person name="Winkler M.E."/>
        </authorList>
    </citation>
    <scope>NUCLEOTIDE SEQUENCE</scope>
</reference>
<protein>
    <recommendedName>
        <fullName evidence="1">Alanine racemase N-terminal domain-containing protein</fullName>
    </recommendedName>
</protein>
<feature type="non-terminal residue" evidence="2">
    <location>
        <position position="211"/>
    </location>
</feature>
<proteinExistence type="predicted"/>